<comment type="caution">
    <text evidence="1">The sequence shown here is derived from an EMBL/GenBank/DDBJ whole genome shotgun (WGS) entry which is preliminary data.</text>
</comment>
<dbReference type="Proteomes" id="UP001501442">
    <property type="component" value="Unassembled WGS sequence"/>
</dbReference>
<gene>
    <name evidence="1" type="ORF">GCM10023196_093220</name>
</gene>
<organism evidence="1 2">
    <name type="scientific">Actinoallomurus vinaceus</name>
    <dbReference type="NCBI Taxonomy" id="1080074"/>
    <lineage>
        <taxon>Bacteria</taxon>
        <taxon>Bacillati</taxon>
        <taxon>Actinomycetota</taxon>
        <taxon>Actinomycetes</taxon>
        <taxon>Streptosporangiales</taxon>
        <taxon>Thermomonosporaceae</taxon>
        <taxon>Actinoallomurus</taxon>
    </lineage>
</organism>
<evidence type="ECO:0000313" key="2">
    <source>
        <dbReference type="Proteomes" id="UP001501442"/>
    </source>
</evidence>
<protein>
    <recommendedName>
        <fullName evidence="3">GNAT family N-acetyltransferase</fullName>
    </recommendedName>
</protein>
<dbReference type="EMBL" id="BAABHK010000021">
    <property type="protein sequence ID" value="GAA4637839.1"/>
    <property type="molecule type" value="Genomic_DNA"/>
</dbReference>
<evidence type="ECO:0008006" key="3">
    <source>
        <dbReference type="Google" id="ProtNLM"/>
    </source>
</evidence>
<proteinExistence type="predicted"/>
<name>A0ABP8URA7_9ACTN</name>
<reference evidence="2" key="1">
    <citation type="journal article" date="2019" name="Int. J. Syst. Evol. Microbiol.">
        <title>The Global Catalogue of Microorganisms (GCM) 10K type strain sequencing project: providing services to taxonomists for standard genome sequencing and annotation.</title>
        <authorList>
            <consortium name="The Broad Institute Genomics Platform"/>
            <consortium name="The Broad Institute Genome Sequencing Center for Infectious Disease"/>
            <person name="Wu L."/>
            <person name="Ma J."/>
        </authorList>
    </citation>
    <scope>NUCLEOTIDE SEQUENCE [LARGE SCALE GENOMIC DNA]</scope>
    <source>
        <strain evidence="2">JCM 17939</strain>
    </source>
</reference>
<evidence type="ECO:0000313" key="1">
    <source>
        <dbReference type="EMBL" id="GAA4637839.1"/>
    </source>
</evidence>
<accession>A0ABP8URA7</accession>
<keyword evidence="2" id="KW-1185">Reference proteome</keyword>
<sequence>MPGTGQDIAGQTAGRSRDVEVAPMAEGASIGPVTITVCREQDVELLERHVPSPGRNRFHARRFARQEQGLSTYLVAWLEDTPVGSGAILWDGCGAAEVRRCYPDCPELGGLGVWPPELRSLGVLTMEVGDGDTRSMIL</sequence>